<dbReference type="CDD" id="cd04187">
    <property type="entry name" value="DPM1_like_bac"/>
    <property type="match status" value="1"/>
</dbReference>
<dbReference type="SUPFAM" id="SSF53448">
    <property type="entry name" value="Nucleotide-diphospho-sugar transferases"/>
    <property type="match status" value="1"/>
</dbReference>
<sequence>MGCGLYLVVPCYNEEEVLPETTKRLNDKMERMCREGLIDDGRSKVLYVNDGSKDRTWELIQQIHRENPRFTGISLAHNMGHQNALLAGLMTAKDYADAVISMDADLQDDVEVLDEMIKKYMDGNDIVYGVRSSRKKDTFFKRFSAESFYRVMSAMGVKTVFNHADYRLTSKRVLESLKDFREVNLFLRGIFPLIGYTSDVVLYERNERFAGESKYPFKKMLAFAWDGITSFTVKPLKAISVIGILISFISLLFLLHFLLTKLLGYTVQGWTSVICSIWLVGGLQLFCLGIIGEYIGKIYGEVKQRPRYIIEENLLDAAEQEI</sequence>
<evidence type="ECO:0000256" key="7">
    <source>
        <dbReference type="SAM" id="Phobius"/>
    </source>
</evidence>
<evidence type="ECO:0000256" key="4">
    <source>
        <dbReference type="ARBA" id="ARBA00022692"/>
    </source>
</evidence>
<keyword evidence="3" id="KW-0808">Transferase</keyword>
<organism evidence="9 10">
    <name type="scientific">Murimonas intestini</name>
    <dbReference type="NCBI Taxonomy" id="1337051"/>
    <lineage>
        <taxon>Bacteria</taxon>
        <taxon>Bacillati</taxon>
        <taxon>Bacillota</taxon>
        <taxon>Clostridia</taxon>
        <taxon>Lachnospirales</taxon>
        <taxon>Lachnospiraceae</taxon>
        <taxon>Murimonas</taxon>
    </lineage>
</organism>
<evidence type="ECO:0000313" key="10">
    <source>
        <dbReference type="Proteomes" id="UP000245412"/>
    </source>
</evidence>
<evidence type="ECO:0000256" key="5">
    <source>
        <dbReference type="ARBA" id="ARBA00022989"/>
    </source>
</evidence>
<evidence type="ECO:0000256" key="1">
    <source>
        <dbReference type="ARBA" id="ARBA00004141"/>
    </source>
</evidence>
<gene>
    <name evidence="9" type="ORF">C7383_110112</name>
</gene>
<comment type="caution">
    <text evidence="9">The sequence shown here is derived from an EMBL/GenBank/DDBJ whole genome shotgun (WGS) entry which is preliminary data.</text>
</comment>
<evidence type="ECO:0000256" key="6">
    <source>
        <dbReference type="ARBA" id="ARBA00023136"/>
    </source>
</evidence>
<dbReference type="Pfam" id="PF00535">
    <property type="entry name" value="Glycos_transf_2"/>
    <property type="match status" value="1"/>
</dbReference>
<dbReference type="EMBL" id="QGGY01000010">
    <property type="protein sequence ID" value="PWJ74072.1"/>
    <property type="molecule type" value="Genomic_DNA"/>
</dbReference>
<dbReference type="RefSeq" id="WP_109747411.1">
    <property type="nucleotide sequence ID" value="NZ_JANKBI010000009.1"/>
</dbReference>
<protein>
    <submittedName>
        <fullName evidence="9">Glycosyltransferase involved in cell wall biosynthesis</fullName>
    </submittedName>
</protein>
<reference evidence="9 10" key="1">
    <citation type="submission" date="2018-05" db="EMBL/GenBank/DDBJ databases">
        <authorList>
            <person name="Goeker M."/>
            <person name="Huntemann M."/>
            <person name="Clum A."/>
            <person name="Pillay M."/>
            <person name="Palaniappan K."/>
            <person name="Varghese N."/>
            <person name="Mikhailova N."/>
            <person name="Stamatis D."/>
            <person name="Reddy T."/>
            <person name="Daum C."/>
            <person name="Shapiro N."/>
            <person name="Ivanova N."/>
            <person name="Kyrpides N."/>
            <person name="Woyke T."/>
        </authorList>
    </citation>
    <scope>NUCLEOTIDE SEQUENCE [LARGE SCALE GENOMIC DNA]</scope>
    <source>
        <strain evidence="9 10">DSM 26524</strain>
    </source>
</reference>
<keyword evidence="4 7" id="KW-0812">Transmembrane</keyword>
<dbReference type="InterPro" id="IPR001173">
    <property type="entry name" value="Glyco_trans_2-like"/>
</dbReference>
<keyword evidence="5 7" id="KW-1133">Transmembrane helix</keyword>
<evidence type="ECO:0000256" key="2">
    <source>
        <dbReference type="ARBA" id="ARBA00022676"/>
    </source>
</evidence>
<dbReference type="AlphaFoldDB" id="A0AB73T1E4"/>
<feature type="domain" description="Glycosyltransferase 2-like" evidence="8">
    <location>
        <begin position="7"/>
        <end position="176"/>
    </location>
</feature>
<name>A0AB73T1E4_9FIRM</name>
<evidence type="ECO:0000313" key="9">
    <source>
        <dbReference type="EMBL" id="PWJ74072.1"/>
    </source>
</evidence>
<keyword evidence="10" id="KW-1185">Reference proteome</keyword>
<feature type="transmembrane region" description="Helical" evidence="7">
    <location>
        <begin position="238"/>
        <end position="258"/>
    </location>
</feature>
<dbReference type="InterPro" id="IPR050256">
    <property type="entry name" value="Glycosyltransferase_2"/>
</dbReference>
<keyword evidence="6 7" id="KW-0472">Membrane</keyword>
<comment type="subcellular location">
    <subcellularLocation>
        <location evidence="1">Membrane</location>
        <topology evidence="1">Multi-pass membrane protein</topology>
    </subcellularLocation>
</comment>
<proteinExistence type="predicted"/>
<evidence type="ECO:0000256" key="3">
    <source>
        <dbReference type="ARBA" id="ARBA00022679"/>
    </source>
</evidence>
<dbReference type="GO" id="GO:0005886">
    <property type="term" value="C:plasma membrane"/>
    <property type="evidence" value="ECO:0007669"/>
    <property type="project" value="TreeGrafter"/>
</dbReference>
<dbReference type="InterPro" id="IPR029044">
    <property type="entry name" value="Nucleotide-diphossugar_trans"/>
</dbReference>
<dbReference type="Proteomes" id="UP000245412">
    <property type="component" value="Unassembled WGS sequence"/>
</dbReference>
<dbReference type="GO" id="GO:0016757">
    <property type="term" value="F:glycosyltransferase activity"/>
    <property type="evidence" value="ECO:0007669"/>
    <property type="project" value="UniProtKB-KW"/>
</dbReference>
<feature type="transmembrane region" description="Helical" evidence="7">
    <location>
        <begin position="270"/>
        <end position="295"/>
    </location>
</feature>
<evidence type="ECO:0000259" key="8">
    <source>
        <dbReference type="Pfam" id="PF00535"/>
    </source>
</evidence>
<keyword evidence="2" id="KW-0328">Glycosyltransferase</keyword>
<dbReference type="PANTHER" id="PTHR48090">
    <property type="entry name" value="UNDECAPRENYL-PHOSPHATE 4-DEOXY-4-FORMAMIDO-L-ARABINOSE TRANSFERASE-RELATED"/>
    <property type="match status" value="1"/>
</dbReference>
<dbReference type="PANTHER" id="PTHR48090:SF1">
    <property type="entry name" value="PROPHAGE BACTOPRENOL GLUCOSYL TRANSFERASE HOMOLOG"/>
    <property type="match status" value="1"/>
</dbReference>
<dbReference type="Gene3D" id="3.90.550.10">
    <property type="entry name" value="Spore Coat Polysaccharide Biosynthesis Protein SpsA, Chain A"/>
    <property type="match status" value="1"/>
</dbReference>
<accession>A0AB73T1E4</accession>